<feature type="transmembrane region" description="Helical" evidence="1">
    <location>
        <begin position="303"/>
        <end position="328"/>
    </location>
</feature>
<protein>
    <submittedName>
        <fullName evidence="2">Uncharacterized protein</fullName>
    </submittedName>
</protein>
<keyword evidence="3" id="KW-1185">Reference proteome</keyword>
<dbReference type="Proteomes" id="UP000434957">
    <property type="component" value="Unassembled WGS sequence"/>
</dbReference>
<comment type="caution">
    <text evidence="2">The sequence shown here is derived from an EMBL/GenBank/DDBJ whole genome shotgun (WGS) entry which is preliminary data.</text>
</comment>
<dbReference type="EMBL" id="QXFT01000363">
    <property type="protein sequence ID" value="KAE9346079.1"/>
    <property type="molecule type" value="Genomic_DNA"/>
</dbReference>
<name>A0A6A4FLD9_9STRA</name>
<gene>
    <name evidence="2" type="ORF">PR003_g7609</name>
</gene>
<keyword evidence="1" id="KW-0812">Transmembrane</keyword>
<sequence>MPIISSGGAVAFMATMSSIIGFPLPFALVVGIPVWFVVLVVCFVLFFGRILRRDLVLFKDLLRSIVVLICQVLLTFVYPAYLYGFVSVEPSNQKFYVMLLPVIKIIAKNWISYCLGNKYDLMPQIMIFNVDVFNALYVSSSMQNSQSITTMMEMVALDALLGYVSISDISYLVRDILRLRRKIPKEHPLKTASFLEIALRIIEEDPHARDRLALRRDSSTAVLVRRWSGPTMPAPSRPGSTLSTSRQVLPVDLPASTIATAPERKPVSLQPEPVEGSLNNVFSLKERQRFVERSARVLFTTEFVILVEYTEVIVPFIYSIYTAAMYYLPNHDYYPQIQSFSDAGLADNLGRIIAFGFIELLSFLVIGSIIQRILRISILSIVSFVLDHSWRMVQSNLFLWICYTIQNSLEHNGADFSFSFSWLKS</sequence>
<evidence type="ECO:0000256" key="1">
    <source>
        <dbReference type="SAM" id="Phobius"/>
    </source>
</evidence>
<reference evidence="2 3" key="1">
    <citation type="submission" date="2018-08" db="EMBL/GenBank/DDBJ databases">
        <title>Genomic investigation of the strawberry pathogen Phytophthora fragariae indicates pathogenicity is determined by transcriptional variation in three key races.</title>
        <authorList>
            <person name="Adams T.M."/>
            <person name="Armitage A.D."/>
            <person name="Sobczyk M.K."/>
            <person name="Bates H.J."/>
            <person name="Dunwell J.M."/>
            <person name="Nellist C.F."/>
            <person name="Harrison R.J."/>
        </authorList>
    </citation>
    <scope>NUCLEOTIDE SEQUENCE [LARGE SCALE GENOMIC DNA]</scope>
    <source>
        <strain evidence="2 3">SCRP333</strain>
    </source>
</reference>
<dbReference type="AlphaFoldDB" id="A0A6A4FLD9"/>
<feature type="transmembrane region" description="Helical" evidence="1">
    <location>
        <begin position="7"/>
        <end position="26"/>
    </location>
</feature>
<organism evidence="2 3">
    <name type="scientific">Phytophthora rubi</name>
    <dbReference type="NCBI Taxonomy" id="129364"/>
    <lineage>
        <taxon>Eukaryota</taxon>
        <taxon>Sar</taxon>
        <taxon>Stramenopiles</taxon>
        <taxon>Oomycota</taxon>
        <taxon>Peronosporomycetes</taxon>
        <taxon>Peronosporales</taxon>
        <taxon>Peronosporaceae</taxon>
        <taxon>Phytophthora</taxon>
    </lineage>
</organism>
<feature type="transmembrane region" description="Helical" evidence="1">
    <location>
        <begin position="32"/>
        <end position="50"/>
    </location>
</feature>
<evidence type="ECO:0000313" key="2">
    <source>
        <dbReference type="EMBL" id="KAE9346079.1"/>
    </source>
</evidence>
<feature type="transmembrane region" description="Helical" evidence="1">
    <location>
        <begin position="348"/>
        <end position="370"/>
    </location>
</feature>
<feature type="transmembrane region" description="Helical" evidence="1">
    <location>
        <begin position="62"/>
        <end position="83"/>
    </location>
</feature>
<feature type="transmembrane region" description="Helical" evidence="1">
    <location>
        <begin position="154"/>
        <end position="173"/>
    </location>
</feature>
<evidence type="ECO:0000313" key="3">
    <source>
        <dbReference type="Proteomes" id="UP000434957"/>
    </source>
</evidence>
<keyword evidence="1" id="KW-1133">Transmembrane helix</keyword>
<keyword evidence="1" id="KW-0472">Membrane</keyword>
<accession>A0A6A4FLD9</accession>
<proteinExistence type="predicted"/>